<dbReference type="SUPFAM" id="SSF53474">
    <property type="entry name" value="alpha/beta-Hydrolases"/>
    <property type="match status" value="1"/>
</dbReference>
<dbReference type="RefSeq" id="WP_151078132.1">
    <property type="nucleotide sequence ID" value="NZ_CP047647.1"/>
</dbReference>
<sequence>MPFLQLFFRLRYSLVVACLLLSGCINLIKPHHEFADEDDIPASALDYSQPDSWAALPTRADAADQVPEGSTLQDRQAQAAADVFFVHPTTLFRREWNADPRKDRLNSFTDRASIRKQASVFNAAARIYAPRYRQATLMSFFDSTANGQQALELAYQDVRSAFQYYLKHYNQKRPIIVAGHSQGTQHAKRLLREFFDRDPALRRRLVAAYLIGFNVPATSFQALKPCADSLQTGCYVTWNAAEWGHGFAPWQHSVVVNPLTWTMDTTTAPATLNRGSVPNDFESIEPQKADAKIHNGVLWVHPPEGNGYPRFLLPGQPALHHSFHIVDYGLFYMNLRRNALARVQAWQRRN</sequence>
<evidence type="ECO:0000313" key="2">
    <source>
        <dbReference type="Proteomes" id="UP000326380"/>
    </source>
</evidence>
<evidence type="ECO:0000313" key="1">
    <source>
        <dbReference type="EMBL" id="KAA9338583.1"/>
    </source>
</evidence>
<accession>A0A7L5A0D6</accession>
<organism evidence="1 2">
    <name type="scientific">Hymenobacter busanensis</name>
    <dbReference type="NCBI Taxonomy" id="2607656"/>
    <lineage>
        <taxon>Bacteria</taxon>
        <taxon>Pseudomonadati</taxon>
        <taxon>Bacteroidota</taxon>
        <taxon>Cytophagia</taxon>
        <taxon>Cytophagales</taxon>
        <taxon>Hymenobacteraceae</taxon>
        <taxon>Hymenobacter</taxon>
    </lineage>
</organism>
<dbReference type="Proteomes" id="UP000326380">
    <property type="component" value="Unassembled WGS sequence"/>
</dbReference>
<dbReference type="Gene3D" id="3.40.50.1820">
    <property type="entry name" value="alpha/beta hydrolase"/>
    <property type="match status" value="1"/>
</dbReference>
<dbReference type="Pfam" id="PF11288">
    <property type="entry name" value="DUF3089"/>
    <property type="match status" value="1"/>
</dbReference>
<keyword evidence="2" id="KW-1185">Reference proteome</keyword>
<gene>
    <name evidence="1" type="ORF">F0P96_07070</name>
</gene>
<reference evidence="1 2" key="1">
    <citation type="submission" date="2019-09" db="EMBL/GenBank/DDBJ databases">
        <title>Genome sequence of Hymenobacter sp. M3.</title>
        <authorList>
            <person name="Srinivasan S."/>
        </authorList>
    </citation>
    <scope>NUCLEOTIDE SEQUENCE [LARGE SCALE GENOMIC DNA]</scope>
    <source>
        <strain evidence="1 2">M3</strain>
    </source>
</reference>
<protein>
    <submittedName>
        <fullName evidence="1">DUF3089 domain-containing protein</fullName>
    </submittedName>
</protein>
<dbReference type="InterPro" id="IPR021440">
    <property type="entry name" value="DUF3089"/>
</dbReference>
<proteinExistence type="predicted"/>
<comment type="caution">
    <text evidence="1">The sequence shown here is derived from an EMBL/GenBank/DDBJ whole genome shotgun (WGS) entry which is preliminary data.</text>
</comment>
<dbReference type="AlphaFoldDB" id="A0A7L5A0D6"/>
<name>A0A7L5A0D6_9BACT</name>
<dbReference type="EMBL" id="VTWU01000002">
    <property type="protein sequence ID" value="KAA9338583.1"/>
    <property type="molecule type" value="Genomic_DNA"/>
</dbReference>
<dbReference type="InterPro" id="IPR029058">
    <property type="entry name" value="AB_hydrolase_fold"/>
</dbReference>